<dbReference type="Pfam" id="PF00266">
    <property type="entry name" value="Aminotran_5"/>
    <property type="match status" value="1"/>
</dbReference>
<evidence type="ECO:0000256" key="2">
    <source>
        <dbReference type="ARBA" id="ARBA00006490"/>
    </source>
</evidence>
<comment type="caution">
    <text evidence="10">The sequence shown here is derived from an EMBL/GenBank/DDBJ whole genome shotgun (WGS) entry which is preliminary data.</text>
</comment>
<name>A0A2H0CUC8_9BACT</name>
<dbReference type="InterPro" id="IPR015422">
    <property type="entry name" value="PyrdxlP-dep_Trfase_small"/>
</dbReference>
<dbReference type="Gene3D" id="3.40.640.10">
    <property type="entry name" value="Type I PLP-dependent aspartate aminotransferase-like (Major domain)"/>
    <property type="match status" value="1"/>
</dbReference>
<dbReference type="AlphaFoldDB" id="A0A2H0CUC8"/>
<dbReference type="Gene3D" id="3.90.1150.10">
    <property type="entry name" value="Aspartate Aminotransferase, domain 1"/>
    <property type="match status" value="1"/>
</dbReference>
<keyword evidence="6" id="KW-0408">Iron</keyword>
<dbReference type="Gene3D" id="1.10.260.50">
    <property type="match status" value="1"/>
</dbReference>
<dbReference type="InterPro" id="IPR015421">
    <property type="entry name" value="PyrdxlP-dep_Trfase_major"/>
</dbReference>
<gene>
    <name evidence="10" type="ORF">COW88_01695</name>
</gene>
<evidence type="ECO:0000256" key="6">
    <source>
        <dbReference type="ARBA" id="ARBA00023004"/>
    </source>
</evidence>
<comment type="catalytic activity">
    <reaction evidence="8">
        <text>(sulfur carrier)-H + L-cysteine = (sulfur carrier)-SH + L-alanine</text>
        <dbReference type="Rhea" id="RHEA:43892"/>
        <dbReference type="Rhea" id="RHEA-COMP:14737"/>
        <dbReference type="Rhea" id="RHEA-COMP:14739"/>
        <dbReference type="ChEBI" id="CHEBI:29917"/>
        <dbReference type="ChEBI" id="CHEBI:35235"/>
        <dbReference type="ChEBI" id="CHEBI:57972"/>
        <dbReference type="ChEBI" id="CHEBI:64428"/>
        <dbReference type="EC" id="2.8.1.7"/>
    </reaction>
</comment>
<dbReference type="GO" id="GO:0031071">
    <property type="term" value="F:cysteine desulfurase activity"/>
    <property type="evidence" value="ECO:0007669"/>
    <property type="project" value="UniProtKB-EC"/>
</dbReference>
<keyword evidence="7" id="KW-0411">Iron-sulfur</keyword>
<keyword evidence="4" id="KW-0479">Metal-binding</keyword>
<keyword evidence="5" id="KW-0663">Pyridoxal phosphate</keyword>
<evidence type="ECO:0000256" key="8">
    <source>
        <dbReference type="ARBA" id="ARBA00050776"/>
    </source>
</evidence>
<evidence type="ECO:0000256" key="5">
    <source>
        <dbReference type="ARBA" id="ARBA00022898"/>
    </source>
</evidence>
<evidence type="ECO:0000313" key="10">
    <source>
        <dbReference type="EMBL" id="PIP73494.1"/>
    </source>
</evidence>
<evidence type="ECO:0000256" key="4">
    <source>
        <dbReference type="ARBA" id="ARBA00022723"/>
    </source>
</evidence>
<accession>A0A2H0CUC8</accession>
<evidence type="ECO:0000259" key="9">
    <source>
        <dbReference type="Pfam" id="PF00266"/>
    </source>
</evidence>
<organism evidence="10 11">
    <name type="scientific">Candidatus Lloydbacteria bacterium CG22_combo_CG10-13_8_21_14_all_47_15</name>
    <dbReference type="NCBI Taxonomy" id="1974635"/>
    <lineage>
        <taxon>Bacteria</taxon>
        <taxon>Candidatus Lloydiibacteriota</taxon>
    </lineage>
</organism>
<dbReference type="SUPFAM" id="SSF53383">
    <property type="entry name" value="PLP-dependent transferases"/>
    <property type="match status" value="1"/>
</dbReference>
<feature type="domain" description="Aminotransferase class V" evidence="9">
    <location>
        <begin position="34"/>
        <end position="410"/>
    </location>
</feature>
<evidence type="ECO:0000256" key="3">
    <source>
        <dbReference type="ARBA" id="ARBA00022679"/>
    </source>
</evidence>
<dbReference type="InterPro" id="IPR000192">
    <property type="entry name" value="Aminotrans_V_dom"/>
</dbReference>
<proteinExistence type="inferred from homology"/>
<keyword evidence="3" id="KW-0808">Transferase</keyword>
<protein>
    <submittedName>
        <fullName evidence="10">Cysteine desulfurase NifS</fullName>
    </submittedName>
</protein>
<dbReference type="PANTHER" id="PTHR11601:SF34">
    <property type="entry name" value="CYSTEINE DESULFURASE"/>
    <property type="match status" value="1"/>
</dbReference>
<dbReference type="Proteomes" id="UP000230638">
    <property type="component" value="Unassembled WGS sequence"/>
</dbReference>
<evidence type="ECO:0000313" key="11">
    <source>
        <dbReference type="Proteomes" id="UP000230638"/>
    </source>
</evidence>
<reference evidence="10 11" key="1">
    <citation type="submission" date="2017-09" db="EMBL/GenBank/DDBJ databases">
        <title>Depth-based differentiation of microbial function through sediment-hosted aquifers and enrichment of novel symbionts in the deep terrestrial subsurface.</title>
        <authorList>
            <person name="Probst A.J."/>
            <person name="Ladd B."/>
            <person name="Jarett J.K."/>
            <person name="Geller-Mcgrath D.E."/>
            <person name="Sieber C.M."/>
            <person name="Emerson J.B."/>
            <person name="Anantharaman K."/>
            <person name="Thomas B.C."/>
            <person name="Malmstrom R."/>
            <person name="Stieglmeier M."/>
            <person name="Klingl A."/>
            <person name="Woyke T."/>
            <person name="Ryan C.M."/>
            <person name="Banfield J.F."/>
        </authorList>
    </citation>
    <scope>NUCLEOTIDE SEQUENCE [LARGE SCALE GENOMIC DNA]</scope>
    <source>
        <strain evidence="10">CG22_combo_CG10-13_8_21_14_all_47_15</strain>
    </source>
</reference>
<evidence type="ECO:0000256" key="7">
    <source>
        <dbReference type="ARBA" id="ARBA00023014"/>
    </source>
</evidence>
<evidence type="ECO:0000256" key="1">
    <source>
        <dbReference type="ARBA" id="ARBA00001933"/>
    </source>
</evidence>
<dbReference type="InterPro" id="IPR016454">
    <property type="entry name" value="Cysteine_dSase"/>
</dbReference>
<sequence length="425" mass="47419">MYKFLFYNIFIVFAKTKHWWYRIKEMIFKRQKRIYLDYAAGTPLDRRVFSVMQPYFSTTQGNPSAIYKEGVEAKKAVEVARSEIARMLGAHSDEIIFTGSGTEANNLAVFGIARAARADGVEKPHFITSAIEHPSVLNACRALEKAGEIEVTFLQVDQGGMVQLSELKQALRPETVFVSVMYANNEIGTIQPVKEIAAIIRRHRKNAKTENSKFQVLFHIDACQAMNYLDVGPARFGADLLTFNASKIYGPKGIGVLYKRRDVGLVPLIYGGEQEHGLRSGTENIAAIVGIAKALNIARAHREKESMRQTKLRDYFLGRVKEKFPETIINGSMDARLPNNVNVSFPDIESQLMIIELDAKGIAASAKSACASDEEDASYVVAALGGEKWRSENSVRFSLGRYTTKKDIDATVEALLEIAQKYSKL</sequence>
<dbReference type="GO" id="GO:0051536">
    <property type="term" value="F:iron-sulfur cluster binding"/>
    <property type="evidence" value="ECO:0007669"/>
    <property type="project" value="UniProtKB-KW"/>
</dbReference>
<dbReference type="PANTHER" id="PTHR11601">
    <property type="entry name" value="CYSTEINE DESULFURYLASE FAMILY MEMBER"/>
    <property type="match status" value="1"/>
</dbReference>
<comment type="cofactor">
    <cofactor evidence="1">
        <name>pyridoxal 5'-phosphate</name>
        <dbReference type="ChEBI" id="CHEBI:597326"/>
    </cofactor>
</comment>
<comment type="similarity">
    <text evidence="2">Belongs to the class-V pyridoxal-phosphate-dependent aminotransferase family. NifS/IscS subfamily.</text>
</comment>
<dbReference type="EMBL" id="PCTL01000019">
    <property type="protein sequence ID" value="PIP73494.1"/>
    <property type="molecule type" value="Genomic_DNA"/>
</dbReference>
<dbReference type="InterPro" id="IPR015424">
    <property type="entry name" value="PyrdxlP-dep_Trfase"/>
</dbReference>
<dbReference type="PIRSF" id="PIRSF005572">
    <property type="entry name" value="NifS"/>
    <property type="match status" value="1"/>
</dbReference>
<dbReference type="GO" id="GO:0046872">
    <property type="term" value="F:metal ion binding"/>
    <property type="evidence" value="ECO:0007669"/>
    <property type="project" value="UniProtKB-KW"/>
</dbReference>